<evidence type="ECO:0000313" key="3">
    <source>
        <dbReference type="Proteomes" id="UP001292094"/>
    </source>
</evidence>
<sequence length="122" mass="14017">MEKELEEEVEKVVEQVKKVEEQVKKVEEQVEKVEKEVEKVEEEEKVEEKVEGIRQEQQGKYEMGRRRRRRVATTGKGEERTAVELTITHKTAVGDTCGEQGLAGDHGARPVEVWMVACPLLE</sequence>
<proteinExistence type="predicted"/>
<keyword evidence="3" id="KW-1185">Reference proteome</keyword>
<feature type="region of interest" description="Disordered" evidence="1">
    <location>
        <begin position="49"/>
        <end position="79"/>
    </location>
</feature>
<name>A0AAE1NHY0_9EUCA</name>
<organism evidence="2 3">
    <name type="scientific">Petrolisthes manimaculis</name>
    <dbReference type="NCBI Taxonomy" id="1843537"/>
    <lineage>
        <taxon>Eukaryota</taxon>
        <taxon>Metazoa</taxon>
        <taxon>Ecdysozoa</taxon>
        <taxon>Arthropoda</taxon>
        <taxon>Crustacea</taxon>
        <taxon>Multicrustacea</taxon>
        <taxon>Malacostraca</taxon>
        <taxon>Eumalacostraca</taxon>
        <taxon>Eucarida</taxon>
        <taxon>Decapoda</taxon>
        <taxon>Pleocyemata</taxon>
        <taxon>Anomura</taxon>
        <taxon>Galatheoidea</taxon>
        <taxon>Porcellanidae</taxon>
        <taxon>Petrolisthes</taxon>
    </lineage>
</organism>
<dbReference type="Proteomes" id="UP001292094">
    <property type="component" value="Unassembled WGS sequence"/>
</dbReference>
<evidence type="ECO:0000256" key="1">
    <source>
        <dbReference type="SAM" id="MobiDB-lite"/>
    </source>
</evidence>
<gene>
    <name evidence="2" type="ORF">Pmani_037564</name>
</gene>
<dbReference type="AlphaFoldDB" id="A0AAE1NHY0"/>
<reference evidence="2" key="1">
    <citation type="submission" date="2023-11" db="EMBL/GenBank/DDBJ databases">
        <title>Genome assemblies of two species of porcelain crab, Petrolisthes cinctipes and Petrolisthes manimaculis (Anomura: Porcellanidae).</title>
        <authorList>
            <person name="Angst P."/>
        </authorList>
    </citation>
    <scope>NUCLEOTIDE SEQUENCE</scope>
    <source>
        <strain evidence="2">PB745_02</strain>
        <tissue evidence="2">Gill</tissue>
    </source>
</reference>
<comment type="caution">
    <text evidence="2">The sequence shown here is derived from an EMBL/GenBank/DDBJ whole genome shotgun (WGS) entry which is preliminary data.</text>
</comment>
<evidence type="ECO:0000313" key="2">
    <source>
        <dbReference type="EMBL" id="KAK4289465.1"/>
    </source>
</evidence>
<feature type="compositionally biased region" description="Basic and acidic residues" evidence="1">
    <location>
        <begin position="49"/>
        <end position="64"/>
    </location>
</feature>
<dbReference type="EMBL" id="JAWZYT010005850">
    <property type="protein sequence ID" value="KAK4289465.1"/>
    <property type="molecule type" value="Genomic_DNA"/>
</dbReference>
<accession>A0AAE1NHY0</accession>
<protein>
    <submittedName>
        <fullName evidence="2">Uncharacterized protein</fullName>
    </submittedName>
</protein>